<dbReference type="Proteomes" id="UP001225598">
    <property type="component" value="Chromosome"/>
</dbReference>
<sequence>MKKFLGLVLALIIAVGLAPAASAVSLTNSDVNSRSSLAVVYSDGSSSATANGYEARPALSLSKLYLGYWVMYHGSEQHKSQVEYMLRVSHDGLASEMDAAYPQAIDEIARDFNLSSTSRNGYWGQSSTSAVDVARFVQSIRPDPAAAPVLRGMTTAAPVANDGIGQNFGTSRLPGAWGTKYGWSNDLHSSTATVSFGDGWAAATMTYGDTQANTHDTLHGFGMAPAVGPLPVPAPELPEIGSTIPELEVPEELTDVLNSTTGF</sequence>
<dbReference type="SUPFAM" id="SSF56601">
    <property type="entry name" value="beta-lactamase/transpeptidase-like"/>
    <property type="match status" value="1"/>
</dbReference>
<evidence type="ECO:0000313" key="3">
    <source>
        <dbReference type="Proteomes" id="UP001225598"/>
    </source>
</evidence>
<keyword evidence="1" id="KW-0732">Signal</keyword>
<reference evidence="2 3" key="1">
    <citation type="submission" date="2023-05" db="EMBL/GenBank/DDBJ databases">
        <title>Corynebacterium suedekumii sp. nov. and Corynebacterium breve sp. nov. isolated from raw cow's milk.</title>
        <authorList>
            <person name="Baer M.K."/>
            <person name="Mehl L."/>
            <person name="Hellmuth R."/>
            <person name="Marke G."/>
            <person name="Lipski A."/>
        </authorList>
    </citation>
    <scope>NUCLEOTIDE SEQUENCE [LARGE SCALE GENOMIC DNA]</scope>
    <source>
        <strain evidence="2 3">R4</strain>
    </source>
</reference>
<dbReference type="RefSeq" id="WP_284825182.1">
    <property type="nucleotide sequence ID" value="NZ_CP126969.1"/>
</dbReference>
<gene>
    <name evidence="2" type="ORF">QP027_00170</name>
</gene>
<dbReference type="EMBL" id="CP126969">
    <property type="protein sequence ID" value="WIM67858.1"/>
    <property type="molecule type" value="Genomic_DNA"/>
</dbReference>
<dbReference type="Gene3D" id="3.40.710.10">
    <property type="entry name" value="DD-peptidase/beta-lactamase superfamily"/>
    <property type="match status" value="1"/>
</dbReference>
<evidence type="ECO:0008006" key="4">
    <source>
        <dbReference type="Google" id="ProtNLM"/>
    </source>
</evidence>
<evidence type="ECO:0000256" key="1">
    <source>
        <dbReference type="SAM" id="SignalP"/>
    </source>
</evidence>
<accession>A0ABY8VEC1</accession>
<feature type="signal peptide" evidence="1">
    <location>
        <begin position="1"/>
        <end position="20"/>
    </location>
</feature>
<feature type="chain" id="PRO_5045544578" description="Serine hydrolase" evidence="1">
    <location>
        <begin position="21"/>
        <end position="263"/>
    </location>
</feature>
<proteinExistence type="predicted"/>
<keyword evidence="3" id="KW-1185">Reference proteome</keyword>
<dbReference type="InterPro" id="IPR012338">
    <property type="entry name" value="Beta-lactam/transpept-like"/>
</dbReference>
<protein>
    <recommendedName>
        <fullName evidence="4">Serine hydrolase</fullName>
    </recommendedName>
</protein>
<name>A0ABY8VEC1_9CORY</name>
<evidence type="ECO:0000313" key="2">
    <source>
        <dbReference type="EMBL" id="WIM67858.1"/>
    </source>
</evidence>
<organism evidence="2 3">
    <name type="scientific">Corynebacterium breve</name>
    <dbReference type="NCBI Taxonomy" id="3049799"/>
    <lineage>
        <taxon>Bacteria</taxon>
        <taxon>Bacillati</taxon>
        <taxon>Actinomycetota</taxon>
        <taxon>Actinomycetes</taxon>
        <taxon>Mycobacteriales</taxon>
        <taxon>Corynebacteriaceae</taxon>
        <taxon>Corynebacterium</taxon>
    </lineage>
</organism>